<keyword evidence="3 7" id="KW-0134">Cell wall</keyword>
<evidence type="ECO:0000256" key="6">
    <source>
        <dbReference type="ARBA" id="ARBA00023157"/>
    </source>
</evidence>
<organism evidence="8 9">
    <name type="scientific">Hebeloma cylindrosporum</name>
    <dbReference type="NCBI Taxonomy" id="76867"/>
    <lineage>
        <taxon>Eukaryota</taxon>
        <taxon>Fungi</taxon>
        <taxon>Dikarya</taxon>
        <taxon>Basidiomycota</taxon>
        <taxon>Agaricomycotina</taxon>
        <taxon>Agaricomycetes</taxon>
        <taxon>Agaricomycetidae</taxon>
        <taxon>Agaricales</taxon>
        <taxon>Agaricineae</taxon>
        <taxon>Hymenogastraceae</taxon>
        <taxon>Hebeloma</taxon>
    </lineage>
</organism>
<dbReference type="STRING" id="686832.A0A0C3BLC0"/>
<dbReference type="AlphaFoldDB" id="A0A0C3BLC0"/>
<dbReference type="SMART" id="SM00075">
    <property type="entry name" value="HYDRO"/>
    <property type="match status" value="1"/>
</dbReference>
<keyword evidence="4 7" id="KW-0964">Secreted</keyword>
<dbReference type="PROSITE" id="PS00956">
    <property type="entry name" value="HYDROPHOBIN"/>
    <property type="match status" value="1"/>
</dbReference>
<evidence type="ECO:0000313" key="8">
    <source>
        <dbReference type="EMBL" id="KIM37510.1"/>
    </source>
</evidence>
<dbReference type="Proteomes" id="UP000053424">
    <property type="component" value="Unassembled WGS sequence"/>
</dbReference>
<feature type="signal peptide" evidence="7">
    <location>
        <begin position="1"/>
        <end position="19"/>
    </location>
</feature>
<dbReference type="HOGENOM" id="CLU_105134_2_0_1"/>
<evidence type="ECO:0000256" key="3">
    <source>
        <dbReference type="ARBA" id="ARBA00022512"/>
    </source>
</evidence>
<dbReference type="InterPro" id="IPR019778">
    <property type="entry name" value="Class_I_Hydrophobin_CS"/>
</dbReference>
<protein>
    <recommendedName>
        <fullName evidence="7">Hydrophobin</fullName>
    </recommendedName>
</protein>
<keyword evidence="9" id="KW-1185">Reference proteome</keyword>
<proteinExistence type="inferred from homology"/>
<dbReference type="EMBL" id="KN831797">
    <property type="protein sequence ID" value="KIM37510.1"/>
    <property type="molecule type" value="Genomic_DNA"/>
</dbReference>
<evidence type="ECO:0000256" key="5">
    <source>
        <dbReference type="ARBA" id="ARBA00022729"/>
    </source>
</evidence>
<comment type="subcellular location">
    <subcellularLocation>
        <location evidence="1 7">Secreted</location>
        <location evidence="1 7">Cell wall</location>
    </subcellularLocation>
</comment>
<evidence type="ECO:0000256" key="2">
    <source>
        <dbReference type="ARBA" id="ARBA00010446"/>
    </source>
</evidence>
<dbReference type="GO" id="GO:0005199">
    <property type="term" value="F:structural constituent of cell wall"/>
    <property type="evidence" value="ECO:0007669"/>
    <property type="project" value="InterPro"/>
</dbReference>
<evidence type="ECO:0000256" key="1">
    <source>
        <dbReference type="ARBA" id="ARBA00004191"/>
    </source>
</evidence>
<name>A0A0C3BLC0_HEBCY</name>
<feature type="chain" id="PRO_5013988320" description="Hydrophobin" evidence="7">
    <location>
        <begin position="20"/>
        <end position="110"/>
    </location>
</feature>
<keyword evidence="6 7" id="KW-1015">Disulfide bond</keyword>
<dbReference type="OrthoDB" id="4225815at2759"/>
<evidence type="ECO:0000313" key="9">
    <source>
        <dbReference type="Proteomes" id="UP000053424"/>
    </source>
</evidence>
<reference evidence="8 9" key="1">
    <citation type="submission" date="2014-04" db="EMBL/GenBank/DDBJ databases">
        <authorList>
            <consortium name="DOE Joint Genome Institute"/>
            <person name="Kuo A."/>
            <person name="Gay G."/>
            <person name="Dore J."/>
            <person name="Kohler A."/>
            <person name="Nagy L.G."/>
            <person name="Floudas D."/>
            <person name="Copeland A."/>
            <person name="Barry K.W."/>
            <person name="Cichocki N."/>
            <person name="Veneault-Fourrey C."/>
            <person name="LaButti K."/>
            <person name="Lindquist E.A."/>
            <person name="Lipzen A."/>
            <person name="Lundell T."/>
            <person name="Morin E."/>
            <person name="Murat C."/>
            <person name="Sun H."/>
            <person name="Tunlid A."/>
            <person name="Henrissat B."/>
            <person name="Grigoriev I.V."/>
            <person name="Hibbett D.S."/>
            <person name="Martin F."/>
            <person name="Nordberg H.P."/>
            <person name="Cantor M.N."/>
            <person name="Hua S.X."/>
        </authorList>
    </citation>
    <scope>NUCLEOTIDE SEQUENCE [LARGE SCALE GENOMIC DNA]</scope>
    <source>
        <strain evidence="9">h7</strain>
    </source>
</reference>
<dbReference type="CDD" id="cd23507">
    <property type="entry name" value="hydrophobin_I"/>
    <property type="match status" value="1"/>
</dbReference>
<dbReference type="InterPro" id="IPR001338">
    <property type="entry name" value="Class_I_Hydrophobin"/>
</dbReference>
<reference evidence="9" key="2">
    <citation type="submission" date="2015-01" db="EMBL/GenBank/DDBJ databases">
        <title>Evolutionary Origins and Diversification of the Mycorrhizal Mutualists.</title>
        <authorList>
            <consortium name="DOE Joint Genome Institute"/>
            <consortium name="Mycorrhizal Genomics Consortium"/>
            <person name="Kohler A."/>
            <person name="Kuo A."/>
            <person name="Nagy L.G."/>
            <person name="Floudas D."/>
            <person name="Copeland A."/>
            <person name="Barry K.W."/>
            <person name="Cichocki N."/>
            <person name="Veneault-Fourrey C."/>
            <person name="LaButti K."/>
            <person name="Lindquist E.A."/>
            <person name="Lipzen A."/>
            <person name="Lundell T."/>
            <person name="Morin E."/>
            <person name="Murat C."/>
            <person name="Riley R."/>
            <person name="Ohm R."/>
            <person name="Sun H."/>
            <person name="Tunlid A."/>
            <person name="Henrissat B."/>
            <person name="Grigoriev I.V."/>
            <person name="Hibbett D.S."/>
            <person name="Martin F."/>
        </authorList>
    </citation>
    <scope>NUCLEOTIDE SEQUENCE [LARGE SCALE GENOMIC DNA]</scope>
    <source>
        <strain evidence="9">h7</strain>
    </source>
</reference>
<dbReference type="GO" id="GO:0009277">
    <property type="term" value="C:fungal-type cell wall"/>
    <property type="evidence" value="ECO:0007669"/>
    <property type="project" value="InterPro"/>
</dbReference>
<accession>A0A0C3BLC0</accession>
<comment type="similarity">
    <text evidence="2 7">Belongs to the fungal hydrophobin family.</text>
</comment>
<evidence type="ECO:0000256" key="4">
    <source>
        <dbReference type="ARBA" id="ARBA00022525"/>
    </source>
</evidence>
<sequence length="110" mass="10624">MFSKVALFVTAAFAASAMATPVIYGSCKSGPVQCCGSLHAPGSTGANNVLADLVGVVVGSISAQVGAHCNPITAAGAGTGANCASSPVCCEQNFFSQLVGVNCSPVTVGA</sequence>
<keyword evidence="5 7" id="KW-0732">Signal</keyword>
<gene>
    <name evidence="8" type="ORF">M413DRAFT_448558</name>
</gene>
<dbReference type="Pfam" id="PF01185">
    <property type="entry name" value="Hydrophobin"/>
    <property type="match status" value="1"/>
</dbReference>
<evidence type="ECO:0000256" key="7">
    <source>
        <dbReference type="RuleBase" id="RU365009"/>
    </source>
</evidence>